<name>A0ABD5CA60_9BURK</name>
<evidence type="ECO:0000313" key="1">
    <source>
        <dbReference type="EMBL" id="MDR6201420.1"/>
    </source>
</evidence>
<accession>A0ABD5CA60</accession>
<comment type="caution">
    <text evidence="1">The sequence shown here is derived from an EMBL/GenBank/DDBJ whole genome shotgun (WGS) entry which is preliminary data.</text>
</comment>
<proteinExistence type="predicted"/>
<dbReference type="Proteomes" id="UP001245184">
    <property type="component" value="Unassembled WGS sequence"/>
</dbReference>
<protein>
    <submittedName>
        <fullName evidence="1">Uncharacterized protein</fullName>
    </submittedName>
</protein>
<sequence length="78" mass="8181">MYLLDGSGNGADKRIQQLGGLVFGGARLGGDGIHEILFVHYFSCRGSNEVATLPDPPSSVQSATADVRMFFPLPALGS</sequence>
<gene>
    <name evidence="1" type="ORF">QF025_000140</name>
</gene>
<reference evidence="1 2" key="1">
    <citation type="submission" date="2023-08" db="EMBL/GenBank/DDBJ databases">
        <title>Genome sequencing of plant associated microbes to promote plant fitness in Sorghum bicolor and Oryza sativa.</title>
        <authorList>
            <person name="Coleman-Derr D."/>
        </authorList>
    </citation>
    <scope>NUCLEOTIDE SEQUENCE [LARGE SCALE GENOMIC DNA]</scope>
    <source>
        <strain evidence="1 2">SLBN-33</strain>
    </source>
</reference>
<dbReference type="RefSeq" id="WP_310029627.1">
    <property type="nucleotide sequence ID" value="NZ_JAVIZN010000002.1"/>
</dbReference>
<organism evidence="1 2">
    <name type="scientific">Paraburkholderia graminis</name>
    <dbReference type="NCBI Taxonomy" id="60548"/>
    <lineage>
        <taxon>Bacteria</taxon>
        <taxon>Pseudomonadati</taxon>
        <taxon>Pseudomonadota</taxon>
        <taxon>Betaproteobacteria</taxon>
        <taxon>Burkholderiales</taxon>
        <taxon>Burkholderiaceae</taxon>
        <taxon>Paraburkholderia</taxon>
    </lineage>
</organism>
<dbReference type="AlphaFoldDB" id="A0ABD5CA60"/>
<evidence type="ECO:0000313" key="2">
    <source>
        <dbReference type="Proteomes" id="UP001245184"/>
    </source>
</evidence>
<dbReference type="EMBL" id="JAVIZN010000002">
    <property type="protein sequence ID" value="MDR6201420.1"/>
    <property type="molecule type" value="Genomic_DNA"/>
</dbReference>